<keyword evidence="1" id="KW-0472">Membrane</keyword>
<evidence type="ECO:0000313" key="2">
    <source>
        <dbReference type="EMBL" id="UWP83029.1"/>
    </source>
</evidence>
<organism evidence="2 3">
    <name type="scientific">Dactylosporangium fulvum</name>
    <dbReference type="NCBI Taxonomy" id="53359"/>
    <lineage>
        <taxon>Bacteria</taxon>
        <taxon>Bacillati</taxon>
        <taxon>Actinomycetota</taxon>
        <taxon>Actinomycetes</taxon>
        <taxon>Micromonosporales</taxon>
        <taxon>Micromonosporaceae</taxon>
        <taxon>Dactylosporangium</taxon>
    </lineage>
</organism>
<evidence type="ECO:0008006" key="4">
    <source>
        <dbReference type="Google" id="ProtNLM"/>
    </source>
</evidence>
<keyword evidence="1" id="KW-1133">Transmembrane helix</keyword>
<feature type="transmembrane region" description="Helical" evidence="1">
    <location>
        <begin position="334"/>
        <end position="357"/>
    </location>
</feature>
<keyword evidence="1" id="KW-0812">Transmembrane</keyword>
<dbReference type="Proteomes" id="UP001059617">
    <property type="component" value="Chromosome"/>
</dbReference>
<reference evidence="2" key="1">
    <citation type="submission" date="2021-04" db="EMBL/GenBank/DDBJ databases">
        <authorList>
            <person name="Hartkoorn R.C."/>
            <person name="Beaudoing E."/>
            <person name="Hot D."/>
        </authorList>
    </citation>
    <scope>NUCLEOTIDE SEQUENCE</scope>
    <source>
        <strain evidence="2">NRRL B-16292</strain>
    </source>
</reference>
<gene>
    <name evidence="2" type="ORF">Dfulv_01595</name>
</gene>
<dbReference type="EMBL" id="CP073720">
    <property type="protein sequence ID" value="UWP83029.1"/>
    <property type="molecule type" value="Genomic_DNA"/>
</dbReference>
<reference evidence="2" key="2">
    <citation type="submission" date="2022-09" db="EMBL/GenBank/DDBJ databases">
        <title>Biosynthetic gene clusters of Dactylosporangioum fulvum.</title>
        <authorList>
            <person name="Caradec T."/>
        </authorList>
    </citation>
    <scope>NUCLEOTIDE SEQUENCE</scope>
    <source>
        <strain evidence="2">NRRL B-16292</strain>
    </source>
</reference>
<evidence type="ECO:0000256" key="1">
    <source>
        <dbReference type="SAM" id="Phobius"/>
    </source>
</evidence>
<evidence type="ECO:0000313" key="3">
    <source>
        <dbReference type="Proteomes" id="UP001059617"/>
    </source>
</evidence>
<feature type="transmembrane region" description="Helical" evidence="1">
    <location>
        <begin position="126"/>
        <end position="145"/>
    </location>
</feature>
<feature type="transmembrane region" description="Helical" evidence="1">
    <location>
        <begin position="369"/>
        <end position="389"/>
    </location>
</feature>
<feature type="transmembrane region" description="Helical" evidence="1">
    <location>
        <begin position="180"/>
        <end position="213"/>
    </location>
</feature>
<sequence length="542" mass="58551">MVGQVAPENIANQDPVTAPTTRRRLWCYDVVAGAVLLASFPAVHDVKSLLTAPYWADEAWVALSVRFPLSDLPITTSSSPLGWSFLLRLVPDDDDLRVVPLVFHLLTVLAAYLLGRVLAWPARGRAVLAGFICAAVVLLLPAQQIRHDLKQYTADAAVSLGLLVLSASTEQSWSRRRLSVLTAAVAVGMMLSHVTAVVAPCVFGGLVLVTAIRRQWRRLVEVISCGIGAGLIIAAVYFGISGRGRNDQMQQYWVANFPTVAELPDYLQHQLDALMPLIGVSGPLVVALIIAGLLTVVRWARPATAVAMLLLLPTAIVLGVGEIYPLLETRTSHFLLVAGAAAAGIGIVGAADLATSLTRRALPAGGRQAGTHLVATAAVSALLVGGFAFTNHRWYRFDQNESFYYTANGVEDVRSATEYVTMYAAPGDVILVSNLAWYGFAFYSRETPLELVAPYGNTVGFYVDLPGRSDVIRVSDRNAEAIRRNLELGIQKAAERGPDSRVWLIRSHIIGSEAKAWQEVLADYQVQLVTDGLEPVALITRK</sequence>
<feature type="transmembrane region" description="Helical" evidence="1">
    <location>
        <begin position="25"/>
        <end position="43"/>
    </location>
</feature>
<protein>
    <recommendedName>
        <fullName evidence="4">Glycosyltransferase RgtA/B/C/D-like domain-containing protein</fullName>
    </recommendedName>
</protein>
<name>A0ABY5W180_9ACTN</name>
<feature type="transmembrane region" description="Helical" evidence="1">
    <location>
        <begin position="277"/>
        <end position="300"/>
    </location>
</feature>
<feature type="transmembrane region" description="Helical" evidence="1">
    <location>
        <begin position="96"/>
        <end position="114"/>
    </location>
</feature>
<proteinExistence type="predicted"/>
<dbReference type="RefSeq" id="WP_259860808.1">
    <property type="nucleotide sequence ID" value="NZ_BAAAST010000080.1"/>
</dbReference>
<accession>A0ABY5W180</accession>
<keyword evidence="3" id="KW-1185">Reference proteome</keyword>
<feature type="transmembrane region" description="Helical" evidence="1">
    <location>
        <begin position="219"/>
        <end position="240"/>
    </location>
</feature>
<feature type="transmembrane region" description="Helical" evidence="1">
    <location>
        <begin position="306"/>
        <end position="327"/>
    </location>
</feature>